<dbReference type="Proteomes" id="UP000280292">
    <property type="component" value="Unassembled WGS sequence"/>
</dbReference>
<dbReference type="RefSeq" id="WP_122291779.1">
    <property type="nucleotide sequence ID" value="NZ_RBNR01000039.1"/>
</dbReference>
<name>A0A3M2W630_PSESI</name>
<dbReference type="EMBL" id="RBNR01000039">
    <property type="protein sequence ID" value="RML47007.1"/>
    <property type="molecule type" value="Genomic_DNA"/>
</dbReference>
<reference evidence="2 3" key="1">
    <citation type="submission" date="2018-08" db="EMBL/GenBank/DDBJ databases">
        <title>Recombination of ecologically and evolutionarily significant loci maintains genetic cohesion in the Pseudomonas syringae species complex.</title>
        <authorList>
            <person name="Dillon M."/>
            <person name="Thakur S."/>
            <person name="Almeida R.N.D."/>
            <person name="Weir B.S."/>
            <person name="Guttman D.S."/>
        </authorList>
    </citation>
    <scope>NUCLEOTIDE SEQUENCE [LARGE SCALE GENOMIC DNA]</scope>
    <source>
        <strain evidence="2 3">ICMP 3883</strain>
    </source>
</reference>
<sequence length="74" mass="7683">MKALSLPQGALQAPFLYNAGNDFIKLAIATLVLTVLSIFFLECGQQLPSQLLTQIGAGGLIAGFVSLMATAITS</sequence>
<protein>
    <submittedName>
        <fullName evidence="2">Uncharacterized protein</fullName>
    </submittedName>
</protein>
<feature type="transmembrane region" description="Helical" evidence="1">
    <location>
        <begin position="23"/>
        <end position="44"/>
    </location>
</feature>
<keyword evidence="1" id="KW-0472">Membrane</keyword>
<evidence type="ECO:0000256" key="1">
    <source>
        <dbReference type="SAM" id="Phobius"/>
    </source>
</evidence>
<keyword evidence="1" id="KW-0812">Transmembrane</keyword>
<proteinExistence type="predicted"/>
<dbReference type="AlphaFoldDB" id="A0A3M2W630"/>
<comment type="caution">
    <text evidence="2">The sequence shown here is derived from an EMBL/GenBank/DDBJ whole genome shotgun (WGS) entry which is preliminary data.</text>
</comment>
<evidence type="ECO:0000313" key="2">
    <source>
        <dbReference type="EMBL" id="RML47007.1"/>
    </source>
</evidence>
<gene>
    <name evidence="2" type="ORF">ALQ95_101268</name>
</gene>
<evidence type="ECO:0000313" key="3">
    <source>
        <dbReference type="Proteomes" id="UP000280292"/>
    </source>
</evidence>
<keyword evidence="1" id="KW-1133">Transmembrane helix</keyword>
<feature type="transmembrane region" description="Helical" evidence="1">
    <location>
        <begin position="51"/>
        <end position="72"/>
    </location>
</feature>
<organism evidence="2 3">
    <name type="scientific">Pseudomonas syringae pv. ribicola</name>
    <dbReference type="NCBI Taxonomy" id="55398"/>
    <lineage>
        <taxon>Bacteria</taxon>
        <taxon>Pseudomonadati</taxon>
        <taxon>Pseudomonadota</taxon>
        <taxon>Gammaproteobacteria</taxon>
        <taxon>Pseudomonadales</taxon>
        <taxon>Pseudomonadaceae</taxon>
        <taxon>Pseudomonas</taxon>
    </lineage>
</organism>
<accession>A0A3M2W630</accession>